<dbReference type="PIRSF" id="PIRSF000747">
    <property type="entry name" value="RPB5"/>
    <property type="match status" value="1"/>
</dbReference>
<dbReference type="Gene3D" id="3.90.940.20">
    <property type="entry name" value="RPB5-like RNA polymerase subunit"/>
    <property type="match status" value="1"/>
</dbReference>
<evidence type="ECO:0000256" key="4">
    <source>
        <dbReference type="ARBA" id="ARBA00025765"/>
    </source>
</evidence>
<evidence type="ECO:0000256" key="2">
    <source>
        <dbReference type="ARBA" id="ARBA00023163"/>
    </source>
</evidence>
<dbReference type="Proteomes" id="UP001141327">
    <property type="component" value="Unassembled WGS sequence"/>
</dbReference>
<evidence type="ECO:0000256" key="1">
    <source>
        <dbReference type="ARBA" id="ARBA00004123"/>
    </source>
</evidence>
<keyword evidence="3" id="KW-0539">Nucleus</keyword>
<evidence type="ECO:0000313" key="8">
    <source>
        <dbReference type="Proteomes" id="UP001141327"/>
    </source>
</evidence>
<evidence type="ECO:0000259" key="5">
    <source>
        <dbReference type="Pfam" id="PF01191"/>
    </source>
</evidence>
<name>A0ABQ8UQG1_9EUKA</name>
<comment type="similarity">
    <text evidence="4">Belongs to the archaeal Rpo5/eukaryotic RPB5 RNA polymerase subunit family.</text>
</comment>
<dbReference type="InterPro" id="IPR014381">
    <property type="entry name" value="Arch_Rpo5/euc_Rpb5"/>
</dbReference>
<keyword evidence="2" id="KW-0804">Transcription</keyword>
<dbReference type="SUPFAM" id="SSF53036">
    <property type="entry name" value="Eukaryotic RPB5 N-terminal domain"/>
    <property type="match status" value="1"/>
</dbReference>
<feature type="domain" description="RNA polymerase Rpb5 N-terminal" evidence="6">
    <location>
        <begin position="8"/>
        <end position="88"/>
    </location>
</feature>
<dbReference type="InterPro" id="IPR035913">
    <property type="entry name" value="RPB5-like_sf"/>
</dbReference>
<dbReference type="EMBL" id="JAPMOS010000009">
    <property type="protein sequence ID" value="KAJ4461078.1"/>
    <property type="molecule type" value="Genomic_DNA"/>
</dbReference>
<protein>
    <submittedName>
        <fullName evidence="7">DNA-directed RNA polymerases I</fullName>
    </submittedName>
</protein>
<evidence type="ECO:0000256" key="3">
    <source>
        <dbReference type="ARBA" id="ARBA00023242"/>
    </source>
</evidence>
<organism evidence="7 8">
    <name type="scientific">Paratrimastix pyriformis</name>
    <dbReference type="NCBI Taxonomy" id="342808"/>
    <lineage>
        <taxon>Eukaryota</taxon>
        <taxon>Metamonada</taxon>
        <taxon>Preaxostyla</taxon>
        <taxon>Paratrimastigidae</taxon>
        <taxon>Paratrimastix</taxon>
    </lineage>
</organism>
<comment type="subcellular location">
    <subcellularLocation>
        <location evidence="1">Nucleus</location>
    </subcellularLocation>
</comment>
<dbReference type="Gene3D" id="3.40.1340.10">
    <property type="entry name" value="RNA polymerase, Rpb5, N-terminal domain"/>
    <property type="match status" value="1"/>
</dbReference>
<gene>
    <name evidence="7" type="ORF">PAPYR_2523</name>
</gene>
<keyword evidence="7" id="KW-0240">DNA-directed RNA polymerase</keyword>
<dbReference type="Pfam" id="PF03871">
    <property type="entry name" value="RNA_pol_Rpb5_N"/>
    <property type="match status" value="1"/>
</dbReference>
<dbReference type="PANTHER" id="PTHR10535">
    <property type="entry name" value="DNA-DIRECTED RNA POLYMERASES I, II, AND III SUBUNIT RPABC1"/>
    <property type="match status" value="1"/>
</dbReference>
<accession>A0ABQ8UQG1</accession>
<dbReference type="InterPro" id="IPR005571">
    <property type="entry name" value="RNA_pol_Rpb5_N"/>
</dbReference>
<dbReference type="GO" id="GO:0000428">
    <property type="term" value="C:DNA-directed RNA polymerase complex"/>
    <property type="evidence" value="ECO:0007669"/>
    <property type="project" value="UniProtKB-KW"/>
</dbReference>
<evidence type="ECO:0000313" key="7">
    <source>
        <dbReference type="EMBL" id="KAJ4461078.1"/>
    </source>
</evidence>
<evidence type="ECO:0000259" key="6">
    <source>
        <dbReference type="Pfam" id="PF03871"/>
    </source>
</evidence>
<dbReference type="Pfam" id="PF01191">
    <property type="entry name" value="RNA_pol_Rpb5_C"/>
    <property type="match status" value="1"/>
</dbReference>
<reference evidence="7" key="1">
    <citation type="journal article" date="2022" name="bioRxiv">
        <title>Genomics of Preaxostyla Flagellates Illuminates Evolutionary Transitions and the Path Towards Mitochondrial Loss.</title>
        <authorList>
            <person name="Novak L.V.F."/>
            <person name="Treitli S.C."/>
            <person name="Pyrih J."/>
            <person name="Halakuc P."/>
            <person name="Pipaliya S.V."/>
            <person name="Vacek V."/>
            <person name="Brzon O."/>
            <person name="Soukal P."/>
            <person name="Eme L."/>
            <person name="Dacks J.B."/>
            <person name="Karnkowska A."/>
            <person name="Elias M."/>
            <person name="Hampl V."/>
        </authorList>
    </citation>
    <scope>NUCLEOTIDE SEQUENCE</scope>
    <source>
        <strain evidence="7">RCP-MX</strain>
    </source>
</reference>
<sequence length="190" mass="21558">MATTSVDILFRVFRTLHEMLHDRGYLVSQADLDMTLQEFKDKYGDNPSMHRDTLTIMAANAAGQSIFVFFPQEPKVGVAPLRAYFDRMIAEGVKNAIVVVQDKLSSFAKQSLVAMAAKVHIEQFLQSELLVNITRHALLLEKYKVKETQLPRIQLGDPVVRYFGLVRGQVVKIIRPSETAGRYITYRLVS</sequence>
<dbReference type="InterPro" id="IPR036710">
    <property type="entry name" value="RNA_pol_Rpb5_N_sf"/>
</dbReference>
<feature type="domain" description="RNA polymerase subunit H/Rpb5 C-terminal" evidence="5">
    <location>
        <begin position="137"/>
        <end position="189"/>
    </location>
</feature>
<keyword evidence="8" id="KW-1185">Reference proteome</keyword>
<dbReference type="InterPro" id="IPR000783">
    <property type="entry name" value="RNA_pol_subH/Rpb5_C"/>
</dbReference>
<dbReference type="SUPFAM" id="SSF55287">
    <property type="entry name" value="RPB5-like RNA polymerase subunit"/>
    <property type="match status" value="1"/>
</dbReference>
<dbReference type="PANTHER" id="PTHR10535:SF0">
    <property type="entry name" value="DNA-DIRECTED RNA POLYMERASES I, II, AND III SUBUNIT RPABC1"/>
    <property type="match status" value="1"/>
</dbReference>
<proteinExistence type="inferred from homology"/>
<comment type="caution">
    <text evidence="7">The sequence shown here is derived from an EMBL/GenBank/DDBJ whole genome shotgun (WGS) entry which is preliminary data.</text>
</comment>